<dbReference type="SUPFAM" id="SSF56300">
    <property type="entry name" value="Metallo-dependent phosphatases"/>
    <property type="match status" value="1"/>
</dbReference>
<evidence type="ECO:0000256" key="2">
    <source>
        <dbReference type="ARBA" id="ARBA00023211"/>
    </source>
</evidence>
<keyword evidence="2 4" id="KW-0464">Manganese</keyword>
<dbReference type="RefSeq" id="WP_132088222.1">
    <property type="nucleotide sequence ID" value="NZ_JANKAQ010000002.1"/>
</dbReference>
<dbReference type="EC" id="3.1.3.11" evidence="4"/>
<keyword evidence="1 4" id="KW-0378">Hydrolase</keyword>
<accession>A0A4R2LLS8</accession>
<evidence type="ECO:0000256" key="3">
    <source>
        <dbReference type="ARBA" id="ARBA00023277"/>
    </source>
</evidence>
<proteinExistence type="inferred from homology"/>
<comment type="catalytic activity">
    <reaction evidence="4">
        <text>beta-D-fructose 1,6-bisphosphate + H2O = beta-D-fructose 6-phosphate + phosphate</text>
        <dbReference type="Rhea" id="RHEA:11064"/>
        <dbReference type="ChEBI" id="CHEBI:15377"/>
        <dbReference type="ChEBI" id="CHEBI:32966"/>
        <dbReference type="ChEBI" id="CHEBI:43474"/>
        <dbReference type="ChEBI" id="CHEBI:57634"/>
        <dbReference type="EC" id="3.1.3.11"/>
    </reaction>
</comment>
<evidence type="ECO:0000256" key="1">
    <source>
        <dbReference type="ARBA" id="ARBA00022801"/>
    </source>
</evidence>
<comment type="similarity">
    <text evidence="4">Belongs to the FBPase class 3 family.</text>
</comment>
<organism evidence="5 6">
    <name type="scientific">Frisingicoccus caecimuris</name>
    <dbReference type="NCBI Taxonomy" id="1796636"/>
    <lineage>
        <taxon>Bacteria</taxon>
        <taxon>Bacillati</taxon>
        <taxon>Bacillota</taxon>
        <taxon>Clostridia</taxon>
        <taxon>Lachnospirales</taxon>
        <taxon>Lachnospiraceae</taxon>
        <taxon>Frisingicoccus</taxon>
    </lineage>
</organism>
<sequence length="668" mass="76847">MGNTRKTSERDTLQTRYLEVLSEMYPSIAAASTEIINLQAILNLPKGTEHVLSDIHGEAEQFFHVLKNGSGAVRAKIDDEFGNSLCIRDKKQLATLIYYPAEKLDLIEKEEEELDDWYKITLHRLIQVCKRVASKYTRSKVRKALPKDFAYVIEELINEKEEMTNKEAYYNGIIDTIIRIGRSRAFIIALCELIQRLVIDHLHIVGDIYDRGSGAADIMDHLMNYHSVDIQWGNHDLLWMGAASGQAACIANVIRICARYGNLATLEDDYGINLMPLANFALEVYADDDCELFHVQDHGDADMLSRIEEQTEMKMHKAISIIQFKLEGQLIKKRPGMLMENRLLLDKIDPETGTVEVDGRTYKLLDTKFPTIMWSDPYQLSKEEEKVMKRLIHNFKNCEKLQRHVQFLLKSGSLYLCYNNNLYYHGCVPMNEDGSFREVYLQGKGYKGKALYDVLEKNVRRGYYLPESEEKAYGQDLMWFAWTNENSPVFGKEKMATFERYFLGEKDTHEERKDPYYRLIEDENVSEMVCDNIIREFGLNPKDSHIINGHMPVKLKKGESPVKGNGKLFIIDGGFSKAYQKTTGIAGYTLVYNSYGLKLVTHLPFESAEKAVKEETDICEDINVIEKLIERKYVADTDNGKVIQQKIDDLELLLKAYRNGKLRENAGK</sequence>
<dbReference type="OrthoDB" id="9779903at2"/>
<gene>
    <name evidence="4" type="primary">fbp</name>
    <name evidence="5" type="ORF">EV212_101460</name>
</gene>
<dbReference type="Proteomes" id="UP000295711">
    <property type="component" value="Unassembled WGS sequence"/>
</dbReference>
<dbReference type="EMBL" id="SLXA01000001">
    <property type="protein sequence ID" value="TCO86667.1"/>
    <property type="molecule type" value="Genomic_DNA"/>
</dbReference>
<comment type="pathway">
    <text evidence="4">Carbohydrate biosynthesis; gluconeogenesis.</text>
</comment>
<dbReference type="UniPathway" id="UPA00138"/>
<comment type="caution">
    <text evidence="5">The sequence shown here is derived from an EMBL/GenBank/DDBJ whole genome shotgun (WGS) entry which is preliminary data.</text>
</comment>
<dbReference type="InterPro" id="IPR009164">
    <property type="entry name" value="FBPtase_class3"/>
</dbReference>
<comment type="cofactor">
    <cofactor evidence="4">
        <name>Mn(2+)</name>
        <dbReference type="ChEBI" id="CHEBI:29035"/>
    </cofactor>
</comment>
<keyword evidence="6" id="KW-1185">Reference proteome</keyword>
<dbReference type="GO" id="GO:0042132">
    <property type="term" value="F:fructose 1,6-bisphosphate 1-phosphatase activity"/>
    <property type="evidence" value="ECO:0007669"/>
    <property type="project" value="UniProtKB-UniRule"/>
</dbReference>
<dbReference type="HAMAP" id="MF_01854">
    <property type="entry name" value="FBPase_class3"/>
    <property type="match status" value="1"/>
</dbReference>
<dbReference type="AlphaFoldDB" id="A0A4R2LLS8"/>
<evidence type="ECO:0000313" key="5">
    <source>
        <dbReference type="EMBL" id="TCO86667.1"/>
    </source>
</evidence>
<name>A0A4R2LLS8_9FIRM</name>
<evidence type="ECO:0000256" key="4">
    <source>
        <dbReference type="HAMAP-Rule" id="MF_01854"/>
    </source>
</evidence>
<dbReference type="InterPro" id="IPR029052">
    <property type="entry name" value="Metallo-depent_PP-like"/>
</dbReference>
<reference evidence="5 6" key="1">
    <citation type="submission" date="2019-03" db="EMBL/GenBank/DDBJ databases">
        <title>Genomic Encyclopedia of Type Strains, Phase IV (KMG-IV): sequencing the most valuable type-strain genomes for metagenomic binning, comparative biology and taxonomic classification.</title>
        <authorList>
            <person name="Goeker M."/>
        </authorList>
    </citation>
    <scope>NUCLEOTIDE SEQUENCE [LARGE SCALE GENOMIC DNA]</scope>
    <source>
        <strain evidence="5 6">DSM 28559</strain>
    </source>
</reference>
<keyword evidence="3 4" id="KW-0119">Carbohydrate metabolism</keyword>
<protein>
    <recommendedName>
        <fullName evidence="4">Fructose-1,6-bisphosphatase class 3</fullName>
        <shortName evidence="4">FBPase class 3</shortName>
        <ecNumber evidence="4">3.1.3.11</ecNumber>
    </recommendedName>
    <alternativeName>
        <fullName evidence="4">D-fructose-1,6-bisphosphate 1-phosphohydrolase class 3</fullName>
    </alternativeName>
</protein>
<dbReference type="PIRSF" id="PIRSF000906">
    <property type="entry name" value="FBPtase_Bacill"/>
    <property type="match status" value="1"/>
</dbReference>
<dbReference type="Pfam" id="PF06874">
    <property type="entry name" value="FBPase_2"/>
    <property type="match status" value="1"/>
</dbReference>
<dbReference type="GO" id="GO:0006094">
    <property type="term" value="P:gluconeogenesis"/>
    <property type="evidence" value="ECO:0007669"/>
    <property type="project" value="UniProtKB-UniRule"/>
</dbReference>
<evidence type="ECO:0000313" key="6">
    <source>
        <dbReference type="Proteomes" id="UP000295711"/>
    </source>
</evidence>